<dbReference type="EnsemblMetazoa" id="GPPI034975-RA">
    <property type="protein sequence ID" value="GPPI034975-PA"/>
    <property type="gene ID" value="GPPI034975"/>
</dbReference>
<evidence type="ECO:0000259" key="1">
    <source>
        <dbReference type="Pfam" id="PF00498"/>
    </source>
</evidence>
<accession>A0A1B0BMR2</accession>
<reference evidence="2" key="2">
    <citation type="submission" date="2020-05" db="UniProtKB">
        <authorList>
            <consortium name="EnsemblMetazoa"/>
        </authorList>
    </citation>
    <scope>IDENTIFICATION</scope>
    <source>
        <strain evidence="2">IAEA</strain>
    </source>
</reference>
<evidence type="ECO:0000313" key="2">
    <source>
        <dbReference type="EnsemblMetazoa" id="GPPI034975-PA"/>
    </source>
</evidence>
<keyword evidence="3" id="KW-1185">Reference proteome</keyword>
<dbReference type="InterPro" id="IPR008984">
    <property type="entry name" value="SMAD_FHA_dom_sf"/>
</dbReference>
<evidence type="ECO:0000313" key="3">
    <source>
        <dbReference type="Proteomes" id="UP000092460"/>
    </source>
</evidence>
<dbReference type="AlphaFoldDB" id="A0A1B0BMR2"/>
<sequence>MSRNYIRFPDKSLDTKHCLLEIRSYEDIFIVDLKSATEVHVNGRQLNPLTKERVKFNEEFCVCGQLKVQISDDEERGCCYVPQVKSEDSDCDMTEFIVINELKVNQFKVSTQEFHDESKMDGSSTLIKDKSIAKEDAKTQRPEVSNVDTFMKPLTEDIFLAEVEKNGFGKQDEKNGLVKLMNEGFEQFLPHIRDSSPREEEPTRRLTCARPRECEEPTRRLTRTRARECEILD</sequence>
<name>A0A1B0BMR2_9MUSC</name>
<dbReference type="SUPFAM" id="SSF49879">
    <property type="entry name" value="SMAD/FHA domain"/>
    <property type="match status" value="1"/>
</dbReference>
<protein>
    <recommendedName>
        <fullName evidence="1">FHA domain-containing protein</fullName>
    </recommendedName>
</protein>
<proteinExistence type="predicted"/>
<organism evidence="2 3">
    <name type="scientific">Glossina palpalis gambiensis</name>
    <dbReference type="NCBI Taxonomy" id="67801"/>
    <lineage>
        <taxon>Eukaryota</taxon>
        <taxon>Metazoa</taxon>
        <taxon>Ecdysozoa</taxon>
        <taxon>Arthropoda</taxon>
        <taxon>Hexapoda</taxon>
        <taxon>Insecta</taxon>
        <taxon>Pterygota</taxon>
        <taxon>Neoptera</taxon>
        <taxon>Endopterygota</taxon>
        <taxon>Diptera</taxon>
        <taxon>Brachycera</taxon>
        <taxon>Muscomorpha</taxon>
        <taxon>Hippoboscoidea</taxon>
        <taxon>Glossinidae</taxon>
        <taxon>Glossina</taxon>
    </lineage>
</organism>
<reference evidence="3" key="1">
    <citation type="submission" date="2015-01" db="EMBL/GenBank/DDBJ databases">
        <authorList>
            <person name="Aksoy S."/>
            <person name="Warren W."/>
            <person name="Wilson R.K."/>
        </authorList>
    </citation>
    <scope>NUCLEOTIDE SEQUENCE [LARGE SCALE GENOMIC DNA]</scope>
    <source>
        <strain evidence="3">IAEA</strain>
    </source>
</reference>
<dbReference type="Gene3D" id="2.60.200.20">
    <property type="match status" value="1"/>
</dbReference>
<dbReference type="InterPro" id="IPR000253">
    <property type="entry name" value="FHA_dom"/>
</dbReference>
<feature type="domain" description="FHA" evidence="1">
    <location>
        <begin position="3"/>
        <end position="53"/>
    </location>
</feature>
<dbReference type="VEuPathDB" id="VectorBase:GPPI034975"/>
<dbReference type="EMBL" id="JXJN01017038">
    <property type="status" value="NOT_ANNOTATED_CDS"/>
    <property type="molecule type" value="Genomic_DNA"/>
</dbReference>
<dbReference type="Pfam" id="PF00498">
    <property type="entry name" value="FHA"/>
    <property type="match status" value="1"/>
</dbReference>
<dbReference type="Proteomes" id="UP000092460">
    <property type="component" value="Unassembled WGS sequence"/>
</dbReference>